<organism evidence="1">
    <name type="scientific">Ixodes ricinus</name>
    <name type="common">Common tick</name>
    <name type="synonym">Acarus ricinus</name>
    <dbReference type="NCBI Taxonomy" id="34613"/>
    <lineage>
        <taxon>Eukaryota</taxon>
        <taxon>Metazoa</taxon>
        <taxon>Ecdysozoa</taxon>
        <taxon>Arthropoda</taxon>
        <taxon>Chelicerata</taxon>
        <taxon>Arachnida</taxon>
        <taxon>Acari</taxon>
        <taxon>Parasitiformes</taxon>
        <taxon>Ixodida</taxon>
        <taxon>Ixodoidea</taxon>
        <taxon>Ixodidae</taxon>
        <taxon>Ixodinae</taxon>
        <taxon>Ixodes</taxon>
    </lineage>
</organism>
<reference evidence="1" key="1">
    <citation type="journal article" date="2018" name="PLoS Negl. Trop. Dis.">
        <title>Sialome diversity of ticks revealed by RNAseq of single tick salivary glands.</title>
        <authorList>
            <person name="Perner J."/>
            <person name="Kropackova S."/>
            <person name="Kopacek P."/>
            <person name="Ribeiro J.M."/>
        </authorList>
    </citation>
    <scope>NUCLEOTIDE SEQUENCE</scope>
    <source>
        <strain evidence="1">Siblings of single egg batch collected in Ceske Budejovice</strain>
        <tissue evidence="1">Salivary glands</tissue>
    </source>
</reference>
<name>A0A147BBH7_IXORI</name>
<accession>A0A147BBH7</accession>
<sequence length="80" mass="9176">MVARNYYTLWFSCALTVGRCPSAQHAFICRNMAVFAFNTFDLIFLPALTASTFEINHRFYIAIFTRCSGQGPLSIQDRRD</sequence>
<proteinExistence type="predicted"/>
<dbReference type="EMBL" id="GEGO01007582">
    <property type="protein sequence ID" value="JAR87822.1"/>
    <property type="molecule type" value="Transcribed_RNA"/>
</dbReference>
<protein>
    <submittedName>
        <fullName evidence="1">Uncharacterized protein</fullName>
    </submittedName>
</protein>
<evidence type="ECO:0000313" key="1">
    <source>
        <dbReference type="EMBL" id="JAR87822.1"/>
    </source>
</evidence>
<dbReference type="AlphaFoldDB" id="A0A147BBH7"/>